<dbReference type="InterPro" id="IPR016032">
    <property type="entry name" value="Sig_transdc_resp-reg_C-effctor"/>
</dbReference>
<dbReference type="EMBL" id="JACHHT010000005">
    <property type="protein sequence ID" value="MBB6523830.1"/>
    <property type="molecule type" value="Genomic_DNA"/>
</dbReference>
<dbReference type="SUPFAM" id="SSF46894">
    <property type="entry name" value="C-terminal effector domain of the bipartite response regulators"/>
    <property type="match status" value="1"/>
</dbReference>
<dbReference type="Proteomes" id="UP000528457">
    <property type="component" value="Unassembled WGS sequence"/>
</dbReference>
<comment type="caution">
    <text evidence="5">The sequence shown here is derived from an EMBL/GenBank/DDBJ whole genome shotgun (WGS) entry which is preliminary data.</text>
</comment>
<evidence type="ECO:0000256" key="1">
    <source>
        <dbReference type="ARBA" id="ARBA00023125"/>
    </source>
</evidence>
<protein>
    <submittedName>
        <fullName evidence="5">DNA-binding winged helix-turn-helix (WHTH) protein</fullName>
    </submittedName>
</protein>
<dbReference type="PROSITE" id="PS51755">
    <property type="entry name" value="OMPR_PHOB"/>
    <property type="match status" value="1"/>
</dbReference>
<keyword evidence="6" id="KW-1185">Reference proteome</keyword>
<sequence length="301" mass="33329">MSVGIPDFNHLNHTVKYDGHVLTLNPLSFRLLKALADANQETLSVNTLISQVWENSTVSNETLKQRVFVLRKSLAEAGIDGLVVQSVRGEGYRLIIGGGLQNEQQASAPEEERSGFEISRVHKNVALLAVTLAFLLVATVFIYKTSSSTTYTNNRVALWTNIKQTDMPKAAASIYANWQKMLLNENADSNIHLVLSDRQEGVLVPVQARRSRIALISYFELINKNEKVLVNLSIVEPRTATILRADSLELTPGLNAEEVLQSHLNGMLKLIASGKLNLGKQHKDNPKHPIWSHLKALAKPS</sequence>
<dbReference type="GO" id="GO:0006355">
    <property type="term" value="P:regulation of DNA-templated transcription"/>
    <property type="evidence" value="ECO:0007669"/>
    <property type="project" value="InterPro"/>
</dbReference>
<organism evidence="5 6">
    <name type="scientific">Pseudoteredinibacter isoporae</name>
    <dbReference type="NCBI Taxonomy" id="570281"/>
    <lineage>
        <taxon>Bacteria</taxon>
        <taxon>Pseudomonadati</taxon>
        <taxon>Pseudomonadota</taxon>
        <taxon>Gammaproteobacteria</taxon>
        <taxon>Cellvibrionales</taxon>
        <taxon>Cellvibrionaceae</taxon>
        <taxon>Pseudoteredinibacter</taxon>
    </lineage>
</organism>
<reference evidence="5 6" key="1">
    <citation type="submission" date="2020-08" db="EMBL/GenBank/DDBJ databases">
        <title>Genomic Encyclopedia of Type Strains, Phase IV (KMG-IV): sequencing the most valuable type-strain genomes for metagenomic binning, comparative biology and taxonomic classification.</title>
        <authorList>
            <person name="Goeker M."/>
        </authorList>
    </citation>
    <scope>NUCLEOTIDE SEQUENCE [LARGE SCALE GENOMIC DNA]</scope>
    <source>
        <strain evidence="5 6">DSM 22368</strain>
    </source>
</reference>
<evidence type="ECO:0000259" key="4">
    <source>
        <dbReference type="PROSITE" id="PS51755"/>
    </source>
</evidence>
<dbReference type="Pfam" id="PF00486">
    <property type="entry name" value="Trans_reg_C"/>
    <property type="match status" value="1"/>
</dbReference>
<name>A0A7X0MY29_9GAMM</name>
<dbReference type="InterPro" id="IPR036388">
    <property type="entry name" value="WH-like_DNA-bd_sf"/>
</dbReference>
<accession>A0A7X0MY29</accession>
<dbReference type="AlphaFoldDB" id="A0A7X0MY29"/>
<dbReference type="InterPro" id="IPR001867">
    <property type="entry name" value="OmpR/PhoB-type_DNA-bd"/>
</dbReference>
<dbReference type="GO" id="GO:0000160">
    <property type="term" value="P:phosphorelay signal transduction system"/>
    <property type="evidence" value="ECO:0007669"/>
    <property type="project" value="InterPro"/>
</dbReference>
<evidence type="ECO:0000313" key="5">
    <source>
        <dbReference type="EMBL" id="MBB6523830.1"/>
    </source>
</evidence>
<feature type="domain" description="OmpR/PhoB-type" evidence="4">
    <location>
        <begin position="1"/>
        <end position="96"/>
    </location>
</feature>
<proteinExistence type="predicted"/>
<dbReference type="Gene3D" id="1.10.10.10">
    <property type="entry name" value="Winged helix-like DNA-binding domain superfamily/Winged helix DNA-binding domain"/>
    <property type="match status" value="1"/>
</dbReference>
<keyword evidence="3" id="KW-0472">Membrane</keyword>
<dbReference type="InParanoid" id="A0A7X0MY29"/>
<feature type="DNA-binding region" description="OmpR/PhoB-type" evidence="2">
    <location>
        <begin position="1"/>
        <end position="96"/>
    </location>
</feature>
<dbReference type="CDD" id="cd00383">
    <property type="entry name" value="trans_reg_C"/>
    <property type="match status" value="1"/>
</dbReference>
<feature type="transmembrane region" description="Helical" evidence="3">
    <location>
        <begin position="125"/>
        <end position="143"/>
    </location>
</feature>
<dbReference type="RefSeq" id="WP_166843568.1">
    <property type="nucleotide sequence ID" value="NZ_JAAONY010000005.1"/>
</dbReference>
<keyword evidence="1 2" id="KW-0238">DNA-binding</keyword>
<gene>
    <name evidence="5" type="ORF">HNR48_004145</name>
</gene>
<evidence type="ECO:0000256" key="3">
    <source>
        <dbReference type="SAM" id="Phobius"/>
    </source>
</evidence>
<evidence type="ECO:0000256" key="2">
    <source>
        <dbReference type="PROSITE-ProRule" id="PRU01091"/>
    </source>
</evidence>
<dbReference type="SMART" id="SM00862">
    <property type="entry name" value="Trans_reg_C"/>
    <property type="match status" value="1"/>
</dbReference>
<keyword evidence="3" id="KW-0812">Transmembrane</keyword>
<evidence type="ECO:0000313" key="6">
    <source>
        <dbReference type="Proteomes" id="UP000528457"/>
    </source>
</evidence>
<dbReference type="GO" id="GO:0003677">
    <property type="term" value="F:DNA binding"/>
    <property type="evidence" value="ECO:0007669"/>
    <property type="project" value="UniProtKB-UniRule"/>
</dbReference>
<keyword evidence="3" id="KW-1133">Transmembrane helix</keyword>